<dbReference type="SUPFAM" id="SSF46894">
    <property type="entry name" value="C-terminal effector domain of the bipartite response regulators"/>
    <property type="match status" value="1"/>
</dbReference>
<evidence type="ECO:0000259" key="4">
    <source>
        <dbReference type="PROSITE" id="PS50043"/>
    </source>
</evidence>
<dbReference type="GO" id="GO:0006355">
    <property type="term" value="P:regulation of DNA-templated transcription"/>
    <property type="evidence" value="ECO:0007669"/>
    <property type="project" value="InterPro"/>
</dbReference>
<evidence type="ECO:0000256" key="1">
    <source>
        <dbReference type="ARBA" id="ARBA00023015"/>
    </source>
</evidence>
<dbReference type="EMBL" id="PQWO01000022">
    <property type="protein sequence ID" value="PZD71060.1"/>
    <property type="molecule type" value="Genomic_DNA"/>
</dbReference>
<comment type="caution">
    <text evidence="5">The sequence shown here is derived from an EMBL/GenBank/DDBJ whole genome shotgun (WGS) entry which is preliminary data.</text>
</comment>
<dbReference type="InterPro" id="IPR029016">
    <property type="entry name" value="GAF-like_dom_sf"/>
</dbReference>
<evidence type="ECO:0000256" key="3">
    <source>
        <dbReference type="ARBA" id="ARBA00023163"/>
    </source>
</evidence>
<dbReference type="PANTHER" id="PTHR44688">
    <property type="entry name" value="DNA-BINDING TRANSCRIPTIONAL ACTIVATOR DEVR_DOSR"/>
    <property type="match status" value="1"/>
</dbReference>
<feature type="domain" description="HTH luxR-type" evidence="4">
    <location>
        <begin position="161"/>
        <end position="226"/>
    </location>
</feature>
<dbReference type="AlphaFoldDB" id="A0A2W1JA68"/>
<dbReference type="OrthoDB" id="423894at2"/>
<dbReference type="InterPro" id="IPR036388">
    <property type="entry name" value="WH-like_DNA-bd_sf"/>
</dbReference>
<dbReference type="PANTHER" id="PTHR44688:SF16">
    <property type="entry name" value="DNA-BINDING TRANSCRIPTIONAL ACTIVATOR DEVR_DOSR"/>
    <property type="match status" value="1"/>
</dbReference>
<keyword evidence="3" id="KW-0804">Transcription</keyword>
<accession>A0A2W1JA68</accession>
<dbReference type="Pfam" id="PF00196">
    <property type="entry name" value="GerE"/>
    <property type="match status" value="1"/>
</dbReference>
<reference evidence="5 6" key="1">
    <citation type="journal article" date="2018" name="Sci. Rep.">
        <title>A novel species of the marine cyanobacterium Acaryochloris with a unique pigment content and lifestyle.</title>
        <authorList>
            <person name="Partensky F."/>
            <person name="Six C."/>
            <person name="Ratin M."/>
            <person name="Garczarek L."/>
            <person name="Vaulot D."/>
            <person name="Probert I."/>
            <person name="Calteau A."/>
            <person name="Gourvil P."/>
            <person name="Marie D."/>
            <person name="Grebert T."/>
            <person name="Bouchier C."/>
            <person name="Le Panse S."/>
            <person name="Gachenot M."/>
            <person name="Rodriguez F."/>
            <person name="Garrido J.L."/>
        </authorList>
    </citation>
    <scope>NUCLEOTIDE SEQUENCE [LARGE SCALE GENOMIC DNA]</scope>
    <source>
        <strain evidence="5 6">RCC1774</strain>
    </source>
</reference>
<keyword evidence="6" id="KW-1185">Reference proteome</keyword>
<dbReference type="RefSeq" id="WP_110988388.1">
    <property type="nucleotide sequence ID" value="NZ_CAWNWM010000022.1"/>
</dbReference>
<organism evidence="5 6">
    <name type="scientific">Acaryochloris thomasi RCC1774</name>
    <dbReference type="NCBI Taxonomy" id="1764569"/>
    <lineage>
        <taxon>Bacteria</taxon>
        <taxon>Bacillati</taxon>
        <taxon>Cyanobacteriota</taxon>
        <taxon>Cyanophyceae</taxon>
        <taxon>Acaryochloridales</taxon>
        <taxon>Acaryochloridaceae</taxon>
        <taxon>Acaryochloris</taxon>
        <taxon>Acaryochloris thomasi</taxon>
    </lineage>
</organism>
<dbReference type="Pfam" id="PF01590">
    <property type="entry name" value="GAF"/>
    <property type="match status" value="1"/>
</dbReference>
<evidence type="ECO:0000313" key="6">
    <source>
        <dbReference type="Proteomes" id="UP000248857"/>
    </source>
</evidence>
<sequence length="242" mass="26889">MNSTLQSLFQAINHVEHEYELRSQLVPKLAEYFAAQRSGIFFFDQILSASSSNKNLKKIADVALSVERNPIARYLVERHAPAHEALVTSPKAWRLICPRPDHWHVMAGPIVSEGQLVGVVGCTREKSMPAFDAQDLADVSAVCLHLSVWTTSKRTAKQNGLSLKRNHLTSRELQIADLVASGRTNAEVGAELWITENTVKKALKRMFRKLDVSSRTEMVVQLATDQRQVDSSAHFGSVVTGD</sequence>
<dbReference type="SMART" id="SM00421">
    <property type="entry name" value="HTH_LUXR"/>
    <property type="match status" value="1"/>
</dbReference>
<dbReference type="SMART" id="SM00065">
    <property type="entry name" value="GAF"/>
    <property type="match status" value="1"/>
</dbReference>
<evidence type="ECO:0000256" key="2">
    <source>
        <dbReference type="ARBA" id="ARBA00023125"/>
    </source>
</evidence>
<keyword evidence="2" id="KW-0238">DNA-binding</keyword>
<evidence type="ECO:0000313" key="5">
    <source>
        <dbReference type="EMBL" id="PZD71060.1"/>
    </source>
</evidence>
<keyword evidence="1" id="KW-0805">Transcription regulation</keyword>
<dbReference type="InterPro" id="IPR003018">
    <property type="entry name" value="GAF"/>
</dbReference>
<protein>
    <submittedName>
        <fullName evidence="5">Transcriptional regulatory protein LiaR</fullName>
    </submittedName>
</protein>
<dbReference type="PROSITE" id="PS50043">
    <property type="entry name" value="HTH_LUXR_2"/>
    <property type="match status" value="1"/>
</dbReference>
<dbReference type="SUPFAM" id="SSF55781">
    <property type="entry name" value="GAF domain-like"/>
    <property type="match status" value="1"/>
</dbReference>
<proteinExistence type="predicted"/>
<dbReference type="Gene3D" id="1.10.10.10">
    <property type="entry name" value="Winged helix-like DNA-binding domain superfamily/Winged helix DNA-binding domain"/>
    <property type="match status" value="1"/>
</dbReference>
<dbReference type="GO" id="GO:0003677">
    <property type="term" value="F:DNA binding"/>
    <property type="evidence" value="ECO:0007669"/>
    <property type="project" value="UniProtKB-KW"/>
</dbReference>
<dbReference type="InterPro" id="IPR000792">
    <property type="entry name" value="Tscrpt_reg_LuxR_C"/>
</dbReference>
<dbReference type="InterPro" id="IPR016032">
    <property type="entry name" value="Sig_transdc_resp-reg_C-effctor"/>
</dbReference>
<dbReference type="Gene3D" id="3.30.450.40">
    <property type="match status" value="1"/>
</dbReference>
<dbReference type="CDD" id="cd06170">
    <property type="entry name" value="LuxR_C_like"/>
    <property type="match status" value="1"/>
</dbReference>
<dbReference type="PROSITE" id="PS00622">
    <property type="entry name" value="HTH_LUXR_1"/>
    <property type="match status" value="1"/>
</dbReference>
<dbReference type="Proteomes" id="UP000248857">
    <property type="component" value="Unassembled WGS sequence"/>
</dbReference>
<name>A0A2W1JA68_9CYAN</name>
<dbReference type="PRINTS" id="PR00038">
    <property type="entry name" value="HTHLUXR"/>
</dbReference>
<gene>
    <name evidence="5" type="primary">liaR_6</name>
    <name evidence="5" type="ORF">C1752_08263</name>
</gene>